<reference evidence="9 10" key="1">
    <citation type="submission" date="2020-02" db="EMBL/GenBank/DDBJ databases">
        <authorList>
            <person name="Ma Q."/>
            <person name="Huang Y."/>
            <person name="Song X."/>
            <person name="Pei D."/>
        </authorList>
    </citation>
    <scope>NUCLEOTIDE SEQUENCE [LARGE SCALE GENOMIC DNA]</scope>
    <source>
        <strain evidence="9">Sxm20200214</strain>
        <tissue evidence="9">Leaf</tissue>
    </source>
</reference>
<evidence type="ECO:0000256" key="2">
    <source>
        <dbReference type="ARBA" id="ARBA00012552"/>
    </source>
</evidence>
<dbReference type="GO" id="GO:0003724">
    <property type="term" value="F:RNA helicase activity"/>
    <property type="evidence" value="ECO:0007669"/>
    <property type="project" value="UniProtKB-EC"/>
</dbReference>
<keyword evidence="4" id="KW-0378">Hydrolase</keyword>
<accession>A0A8X7TV23</accession>
<dbReference type="GO" id="GO:0016787">
    <property type="term" value="F:hydrolase activity"/>
    <property type="evidence" value="ECO:0007669"/>
    <property type="project" value="UniProtKB-KW"/>
</dbReference>
<dbReference type="AlphaFoldDB" id="A0A8X7TV23"/>
<dbReference type="GO" id="GO:0003723">
    <property type="term" value="F:RNA binding"/>
    <property type="evidence" value="ECO:0007669"/>
    <property type="project" value="TreeGrafter"/>
</dbReference>
<evidence type="ECO:0000256" key="6">
    <source>
        <dbReference type="ARBA" id="ARBA00022840"/>
    </source>
</evidence>
<keyword evidence="6" id="KW-0067">ATP-binding</keyword>
<evidence type="ECO:0000256" key="3">
    <source>
        <dbReference type="ARBA" id="ARBA00022741"/>
    </source>
</evidence>
<organism evidence="9 10">
    <name type="scientific">Brassica carinata</name>
    <name type="common">Ethiopian mustard</name>
    <name type="synonym">Abyssinian cabbage</name>
    <dbReference type="NCBI Taxonomy" id="52824"/>
    <lineage>
        <taxon>Eukaryota</taxon>
        <taxon>Viridiplantae</taxon>
        <taxon>Streptophyta</taxon>
        <taxon>Embryophyta</taxon>
        <taxon>Tracheophyta</taxon>
        <taxon>Spermatophyta</taxon>
        <taxon>Magnoliopsida</taxon>
        <taxon>eudicotyledons</taxon>
        <taxon>Gunneridae</taxon>
        <taxon>Pentapetalae</taxon>
        <taxon>rosids</taxon>
        <taxon>malvids</taxon>
        <taxon>Brassicales</taxon>
        <taxon>Brassicaceae</taxon>
        <taxon>Brassiceae</taxon>
        <taxon>Brassica</taxon>
    </lineage>
</organism>
<dbReference type="InterPro" id="IPR014001">
    <property type="entry name" value="Helicase_ATP-bd"/>
</dbReference>
<evidence type="ECO:0000256" key="5">
    <source>
        <dbReference type="ARBA" id="ARBA00022806"/>
    </source>
</evidence>
<evidence type="ECO:0000313" key="9">
    <source>
        <dbReference type="EMBL" id="KAG2255765.1"/>
    </source>
</evidence>
<comment type="similarity">
    <text evidence="1">Belongs to the DEAD box helicase family. DEAH subfamily.</text>
</comment>
<feature type="domain" description="Helicase ATP-binding" evidence="8">
    <location>
        <begin position="52"/>
        <end position="180"/>
    </location>
</feature>
<evidence type="ECO:0000256" key="1">
    <source>
        <dbReference type="ARBA" id="ARBA00008792"/>
    </source>
</evidence>
<dbReference type="EMBL" id="JAAMPC010000015">
    <property type="protein sequence ID" value="KAG2255765.1"/>
    <property type="molecule type" value="Genomic_DNA"/>
</dbReference>
<comment type="caution">
    <text evidence="9">The sequence shown here is derived from an EMBL/GenBank/DDBJ whole genome shotgun (WGS) entry which is preliminary data.</text>
</comment>
<evidence type="ECO:0000256" key="4">
    <source>
        <dbReference type="ARBA" id="ARBA00022801"/>
    </source>
</evidence>
<dbReference type="Gene3D" id="3.40.50.300">
    <property type="entry name" value="P-loop containing nucleotide triphosphate hydrolases"/>
    <property type="match status" value="1"/>
</dbReference>
<comment type="catalytic activity">
    <reaction evidence="7">
        <text>ATP + H2O = ADP + phosphate + H(+)</text>
        <dbReference type="Rhea" id="RHEA:13065"/>
        <dbReference type="ChEBI" id="CHEBI:15377"/>
        <dbReference type="ChEBI" id="CHEBI:15378"/>
        <dbReference type="ChEBI" id="CHEBI:30616"/>
        <dbReference type="ChEBI" id="CHEBI:43474"/>
        <dbReference type="ChEBI" id="CHEBI:456216"/>
        <dbReference type="EC" id="3.6.4.13"/>
    </reaction>
</comment>
<evidence type="ECO:0000313" key="10">
    <source>
        <dbReference type="Proteomes" id="UP000886595"/>
    </source>
</evidence>
<keyword evidence="10" id="KW-1185">Reference proteome</keyword>
<dbReference type="PANTHER" id="PTHR18934">
    <property type="entry name" value="ATP-DEPENDENT RNA HELICASE"/>
    <property type="match status" value="1"/>
</dbReference>
<dbReference type="OrthoDB" id="1429462at2759"/>
<dbReference type="GO" id="GO:0005524">
    <property type="term" value="F:ATP binding"/>
    <property type="evidence" value="ECO:0007669"/>
    <property type="project" value="UniProtKB-KW"/>
</dbReference>
<dbReference type="InterPro" id="IPR027417">
    <property type="entry name" value="P-loop_NTPase"/>
</dbReference>
<evidence type="ECO:0000256" key="7">
    <source>
        <dbReference type="ARBA" id="ARBA00047984"/>
    </source>
</evidence>
<dbReference type="InterPro" id="IPR002464">
    <property type="entry name" value="DNA/RNA_helicase_DEAH_CS"/>
</dbReference>
<name>A0A8X7TV23_BRACI</name>
<dbReference type="PROSITE" id="PS00690">
    <property type="entry name" value="DEAH_ATP_HELICASE"/>
    <property type="match status" value="1"/>
</dbReference>
<dbReference type="EC" id="3.6.4.13" evidence="2"/>
<gene>
    <name evidence="9" type="ORF">Bca52824_075059</name>
</gene>
<dbReference type="PANTHER" id="PTHR18934:SF99">
    <property type="entry name" value="ATP-DEPENDENT RNA HELICASE DHX37-RELATED"/>
    <property type="match status" value="1"/>
</dbReference>
<dbReference type="SUPFAM" id="SSF52540">
    <property type="entry name" value="P-loop containing nucleoside triphosphate hydrolases"/>
    <property type="match status" value="1"/>
</dbReference>
<proteinExistence type="inferred from homology"/>
<protein>
    <recommendedName>
        <fullName evidence="2">RNA helicase</fullName>
        <ecNumber evidence="2">3.6.4.13</ecNumber>
    </recommendedName>
</protein>
<keyword evidence="3" id="KW-0547">Nucleotide-binding</keyword>
<dbReference type="PROSITE" id="PS51192">
    <property type="entry name" value="HELICASE_ATP_BIND_1"/>
    <property type="match status" value="1"/>
</dbReference>
<evidence type="ECO:0000259" key="8">
    <source>
        <dbReference type="PROSITE" id="PS51192"/>
    </source>
</evidence>
<keyword evidence="5" id="KW-0347">Helicase</keyword>
<dbReference type="GO" id="GO:0005730">
    <property type="term" value="C:nucleolus"/>
    <property type="evidence" value="ECO:0007669"/>
    <property type="project" value="TreeGrafter"/>
</dbReference>
<dbReference type="GO" id="GO:0000462">
    <property type="term" value="P:maturation of SSU-rRNA from tricistronic rRNA transcript (SSU-rRNA, 5.8S rRNA, LSU-rRNA)"/>
    <property type="evidence" value="ECO:0007669"/>
    <property type="project" value="TreeGrafter"/>
</dbReference>
<dbReference type="Proteomes" id="UP000886595">
    <property type="component" value="Unassembled WGS sequence"/>
</dbReference>
<sequence length="236" mass="27420">MGFEKKNRMRVKIQGPAFAVHVSRPAEVEHTRKDLPIIMMEQEIMEAINYPATLLYEAGFSSKRFSSRSWVIGITQPRCVAVLATATRVAHELGVRLRRFVVFQVRHDKKIGKNSAIKFMTAGILLREIKNDLLLRCYSVIILDEAHERSLNTGFLLWMLTRTNNIRQEVYKDQQKFYNLECTILRVEDFVSGKGCFPKPLLVIQVPTQQYYVTIHFSMRTDEVSFIGETYKITRK</sequence>